<evidence type="ECO:0000313" key="2">
    <source>
        <dbReference type="Proteomes" id="UP000000845"/>
    </source>
</evidence>
<name>D1AMS7_SEBTE</name>
<dbReference type="AlphaFoldDB" id="D1AMS7"/>
<proteinExistence type="predicted"/>
<reference evidence="2" key="1">
    <citation type="submission" date="2009-09" db="EMBL/GenBank/DDBJ databases">
        <title>The complete chromosome of Sebaldella termitidis ATCC 33386.</title>
        <authorList>
            <consortium name="US DOE Joint Genome Institute (JGI-PGF)"/>
            <person name="Lucas S."/>
            <person name="Copeland A."/>
            <person name="Lapidus A."/>
            <person name="Glavina del Rio T."/>
            <person name="Dalin E."/>
            <person name="Tice H."/>
            <person name="Bruce D."/>
            <person name="Goodwin L."/>
            <person name="Pitluck S."/>
            <person name="Kyrpides N."/>
            <person name="Mavromatis K."/>
            <person name="Ivanova N."/>
            <person name="Mikhailova N."/>
            <person name="Sims D."/>
            <person name="Meincke L."/>
            <person name="Brettin T."/>
            <person name="Detter J.C."/>
            <person name="Han C."/>
            <person name="Larimer F."/>
            <person name="Land M."/>
            <person name="Hauser L."/>
            <person name="Markowitz V."/>
            <person name="Cheng J.F."/>
            <person name="Hugenholtz P."/>
            <person name="Woyke T."/>
            <person name="Wu D."/>
            <person name="Eisen J.A."/>
        </authorList>
    </citation>
    <scope>NUCLEOTIDE SEQUENCE [LARGE SCALE GENOMIC DNA]</scope>
    <source>
        <strain evidence="2">ATCC 33386 / NCTC 11300</strain>
    </source>
</reference>
<reference evidence="1 2" key="2">
    <citation type="journal article" date="2010" name="Stand. Genomic Sci.">
        <title>Complete genome sequence of Sebaldella termitidis type strain (NCTC 11300).</title>
        <authorList>
            <person name="Harmon-Smith M."/>
            <person name="Celia L."/>
            <person name="Chertkov O."/>
            <person name="Lapidus A."/>
            <person name="Copeland A."/>
            <person name="Glavina Del Rio T."/>
            <person name="Nolan M."/>
            <person name="Lucas S."/>
            <person name="Tice H."/>
            <person name="Cheng J.F."/>
            <person name="Han C."/>
            <person name="Detter J.C."/>
            <person name="Bruce D."/>
            <person name="Goodwin L."/>
            <person name="Pitluck S."/>
            <person name="Pati A."/>
            <person name="Liolios K."/>
            <person name="Ivanova N."/>
            <person name="Mavromatis K."/>
            <person name="Mikhailova N."/>
            <person name="Chen A."/>
            <person name="Palaniappan K."/>
            <person name="Land M."/>
            <person name="Hauser L."/>
            <person name="Chang Y.J."/>
            <person name="Jeffries C.D."/>
            <person name="Brettin T."/>
            <person name="Goker M."/>
            <person name="Beck B."/>
            <person name="Bristow J."/>
            <person name="Eisen J.A."/>
            <person name="Markowitz V."/>
            <person name="Hugenholtz P."/>
            <person name="Kyrpides N.C."/>
            <person name="Klenk H.P."/>
            <person name="Chen F."/>
        </authorList>
    </citation>
    <scope>NUCLEOTIDE SEQUENCE [LARGE SCALE GENOMIC DNA]</scope>
    <source>
        <strain evidence="2">ATCC 33386 / NCTC 11300</strain>
    </source>
</reference>
<gene>
    <name evidence="1" type="ordered locus">Sterm_0421</name>
</gene>
<dbReference type="HOGENOM" id="CLU_133286_0_0_0"/>
<dbReference type="Proteomes" id="UP000000845">
    <property type="component" value="Chromosome"/>
</dbReference>
<dbReference type="STRING" id="526218.Sterm_0421"/>
<dbReference type="EMBL" id="CP001739">
    <property type="protein sequence ID" value="ACZ07303.1"/>
    <property type="molecule type" value="Genomic_DNA"/>
</dbReference>
<evidence type="ECO:0000313" key="1">
    <source>
        <dbReference type="EMBL" id="ACZ07303.1"/>
    </source>
</evidence>
<protein>
    <submittedName>
        <fullName evidence="1">Uncharacterized protein</fullName>
    </submittedName>
</protein>
<dbReference type="eggNOG" id="COG1372">
    <property type="taxonomic scope" value="Bacteria"/>
</dbReference>
<dbReference type="KEGG" id="str:Sterm_0421"/>
<dbReference type="RefSeq" id="WP_012859902.1">
    <property type="nucleotide sequence ID" value="NC_013517.1"/>
</dbReference>
<accession>D1AMS7</accession>
<sequence>MKGGVSGDDGRFYTALDDELLYGYNEAQDAYSRILGKRKFSELSVQDQRLLAREFSKRSPVKIPENAKIKVQSKPAGYEQIVYKWRDANYKYEIRWHTRTPGAPVDQGNTWVVLRTTPGTGGTTKAVDNYLLNDRTWVTGKEWSDAITARKYGMPTLREIEILDRGHWRDY</sequence>
<organism evidence="1 2">
    <name type="scientific">Sebaldella termitidis (strain ATCC 33386 / NCTC 11300)</name>
    <dbReference type="NCBI Taxonomy" id="526218"/>
    <lineage>
        <taxon>Bacteria</taxon>
        <taxon>Fusobacteriati</taxon>
        <taxon>Fusobacteriota</taxon>
        <taxon>Fusobacteriia</taxon>
        <taxon>Fusobacteriales</taxon>
        <taxon>Leptotrichiaceae</taxon>
        <taxon>Sebaldella</taxon>
    </lineage>
</organism>
<keyword evidence="2" id="KW-1185">Reference proteome</keyword>